<dbReference type="SUPFAM" id="SSF52540">
    <property type="entry name" value="P-loop containing nucleoside triphosphate hydrolases"/>
    <property type="match status" value="1"/>
</dbReference>
<dbReference type="AlphaFoldDB" id="A0AB36EHB1"/>
<comment type="caution">
    <text evidence="1">The sequence shown here is derived from an EMBL/GenBank/DDBJ whole genome shotgun (WGS) entry which is preliminary data.</text>
</comment>
<protein>
    <submittedName>
        <fullName evidence="1">Kinase</fullName>
    </submittedName>
</protein>
<dbReference type="EMBL" id="LXKT01000018">
    <property type="protein sequence ID" value="OCJ36597.1"/>
    <property type="molecule type" value="Genomic_DNA"/>
</dbReference>
<dbReference type="Proteomes" id="UP000093451">
    <property type="component" value="Unassembled WGS sequence"/>
</dbReference>
<dbReference type="InterPro" id="IPR027417">
    <property type="entry name" value="P-loop_NTPase"/>
</dbReference>
<keyword evidence="1" id="KW-0808">Transferase</keyword>
<name>A0AB36EHB1_AGRTU</name>
<keyword evidence="1" id="KW-0418">Kinase</keyword>
<dbReference type="PANTHER" id="PTHR37807:SF3">
    <property type="entry name" value="OS07G0160300 PROTEIN"/>
    <property type="match status" value="1"/>
</dbReference>
<gene>
    <name evidence="1" type="ORF">A6U91_27310</name>
</gene>
<dbReference type="RefSeq" id="WP_065688035.1">
    <property type="nucleotide sequence ID" value="NZ_LXKT01000018.1"/>
</dbReference>
<reference evidence="1 2" key="1">
    <citation type="journal article" date="2016" name="PeerJ">
        <title>Gall-ID: tools for genotyping gall-causing phytopathogenic bacteria.</title>
        <authorList>
            <person name="Davis E.W.II."/>
            <person name="Weisberg A.J."/>
            <person name="Tabima J.F."/>
            <person name="Grunwald N.J."/>
            <person name="Chang J.H."/>
        </authorList>
    </citation>
    <scope>NUCLEOTIDE SEQUENCE [LARGE SCALE GENOMIC DNA]</scope>
    <source>
        <strain evidence="1 2">N2/73</strain>
    </source>
</reference>
<evidence type="ECO:0000313" key="2">
    <source>
        <dbReference type="Proteomes" id="UP000093451"/>
    </source>
</evidence>
<accession>A0AB36EHB1</accession>
<organism evidence="1 2">
    <name type="scientific">Agrobacterium tumefaciens</name>
    <dbReference type="NCBI Taxonomy" id="358"/>
    <lineage>
        <taxon>Bacteria</taxon>
        <taxon>Pseudomonadati</taxon>
        <taxon>Pseudomonadota</taxon>
        <taxon>Alphaproteobacteria</taxon>
        <taxon>Hyphomicrobiales</taxon>
        <taxon>Rhizobiaceae</taxon>
        <taxon>Rhizobium/Agrobacterium group</taxon>
        <taxon>Agrobacterium</taxon>
        <taxon>Agrobacterium tumefaciens complex</taxon>
    </lineage>
</organism>
<dbReference type="PANTHER" id="PTHR37807">
    <property type="entry name" value="OS07G0160300 PROTEIN"/>
    <property type="match status" value="1"/>
</dbReference>
<sequence length="167" mass="18233">MLVIFGGLPGSGKSTVAQALARRIKALYLRVDTVEQAIRTTAPLVEGLDVGPSGYVTLFRLAADNLRLGHTVIVDSVNPLPLTRNAFRDVAAESGTRFIEVEIFCSDVAVHRHRAETRSPSVDGLSPPSWAAIQNMHYETWIPDLRLDTSLLSVEQSVAEIVEKLGR</sequence>
<dbReference type="GO" id="GO:0016301">
    <property type="term" value="F:kinase activity"/>
    <property type="evidence" value="ECO:0007669"/>
    <property type="project" value="UniProtKB-KW"/>
</dbReference>
<proteinExistence type="predicted"/>
<dbReference type="Pfam" id="PF13671">
    <property type="entry name" value="AAA_33"/>
    <property type="match status" value="1"/>
</dbReference>
<dbReference type="Gene3D" id="3.40.50.300">
    <property type="entry name" value="P-loop containing nucleotide triphosphate hydrolases"/>
    <property type="match status" value="1"/>
</dbReference>
<evidence type="ECO:0000313" key="1">
    <source>
        <dbReference type="EMBL" id="OCJ36597.1"/>
    </source>
</evidence>